<dbReference type="STRING" id="1492898.SY85_21575"/>
<keyword evidence="1" id="KW-0597">Phosphoprotein</keyword>
<evidence type="ECO:0000256" key="1">
    <source>
        <dbReference type="ARBA" id="ARBA00022553"/>
    </source>
</evidence>
<evidence type="ECO:0000256" key="3">
    <source>
        <dbReference type="SAM" id="SignalP"/>
    </source>
</evidence>
<evidence type="ECO:0000256" key="2">
    <source>
        <dbReference type="SAM" id="Phobius"/>
    </source>
</evidence>
<reference evidence="6" key="1">
    <citation type="submission" date="2015-01" db="EMBL/GenBank/DDBJ databases">
        <title>Flavisolibacter sp./LCS9/ whole genome sequencing.</title>
        <authorList>
            <person name="Kim M.K."/>
            <person name="Srinivasan S."/>
            <person name="Lee J.-J."/>
        </authorList>
    </citation>
    <scope>NUCLEOTIDE SEQUENCE [LARGE SCALE GENOMIC DNA]</scope>
    <source>
        <strain evidence="6">LCS9</strain>
    </source>
</reference>
<dbReference type="Gene3D" id="2.130.10.10">
    <property type="entry name" value="YVTN repeat-like/Quinoprotein amine dehydrogenase"/>
    <property type="match status" value="2"/>
</dbReference>
<dbReference type="EMBL" id="CP011390">
    <property type="protein sequence ID" value="ANE52684.1"/>
    <property type="molecule type" value="Genomic_DNA"/>
</dbReference>
<dbReference type="AlphaFoldDB" id="A0A172U0N8"/>
<keyword evidence="2" id="KW-1133">Transmembrane helix</keyword>
<dbReference type="KEGG" id="fla:SY85_21575"/>
<keyword evidence="3" id="KW-0732">Signal</keyword>
<dbReference type="SUPFAM" id="SSF50998">
    <property type="entry name" value="Quinoprotein alcohol dehydrogenase-like"/>
    <property type="match status" value="1"/>
</dbReference>
<keyword evidence="6" id="KW-1185">Reference proteome</keyword>
<dbReference type="RefSeq" id="WP_066407593.1">
    <property type="nucleotide sequence ID" value="NZ_CP011390.1"/>
</dbReference>
<evidence type="ECO:0000313" key="5">
    <source>
        <dbReference type="EMBL" id="ANE52684.1"/>
    </source>
</evidence>
<gene>
    <name evidence="5" type="ORF">SY85_21575</name>
</gene>
<dbReference type="InterPro" id="IPR011047">
    <property type="entry name" value="Quinoprotein_ADH-like_sf"/>
</dbReference>
<dbReference type="GO" id="GO:0000155">
    <property type="term" value="F:phosphorelay sensor kinase activity"/>
    <property type="evidence" value="ECO:0007669"/>
    <property type="project" value="TreeGrafter"/>
</dbReference>
<dbReference type="Gene3D" id="2.60.40.10">
    <property type="entry name" value="Immunoglobulins"/>
    <property type="match status" value="1"/>
</dbReference>
<feature type="domain" description="Two component regulator three Y" evidence="4">
    <location>
        <begin position="726"/>
        <end position="789"/>
    </location>
</feature>
<feature type="transmembrane region" description="Helical" evidence="2">
    <location>
        <begin position="796"/>
        <end position="813"/>
    </location>
</feature>
<protein>
    <recommendedName>
        <fullName evidence="4">Two component regulator three Y domain-containing protein</fullName>
    </recommendedName>
</protein>
<evidence type="ECO:0000313" key="6">
    <source>
        <dbReference type="Proteomes" id="UP000077177"/>
    </source>
</evidence>
<dbReference type="PROSITE" id="PS51450">
    <property type="entry name" value="LRR"/>
    <property type="match status" value="1"/>
</dbReference>
<dbReference type="Pfam" id="PF07494">
    <property type="entry name" value="Reg_prop"/>
    <property type="match status" value="4"/>
</dbReference>
<sequence length="1023" mass="118419">MKRFCTAILLLLFYTVALAQHRKEYIFTNYSTSNGGLATNLITHIAQDEKGYMWFATYNGLQRFDGNKFMTFRNIPGNNKTIPHNYIQALFFDKRHRLWLAGNNNTIGYFNTTQFTFQEAPLQNANSAKSYIPKYFLETPEGQVLLYEEKGAIYRFDDKATRFVLNKDFVKLPFNWKQNHISWDSIIKKYWIACDSGLVLYNPANKLISYRNHNVEKDPVINRFETIKGIGKLYVGANNTISFYNINYPFYLLFYYNRNNNTATVENPGQQLGLKFYEIQGLFHQKNGQLWVHGVKLFAQWLAEKGTLLPVSSFYNAEYKIKSNFVNYIFEDRESNLWVATDNGLFVFNPDAQLFDVRRLERPQEKKRDDEDVLTMSLLQTKDEKLFVGSWKSGLFLFDKDFNALTLPLPLQRLKKDITIWNIREHAPTGKIWLSVDDPRNKGLLVYDPQKGTIQWVNTSLFEGSTVRNITEDKDGNLWFGTLEGHIIKWNQQLAKSDINKGFELIANEPGRIRKLYTDWEGFIWVVTIKGELLKLDPKKNSVVRNFSKQTGKDYQLLGTDIFDVMQYNDSILIAAADANLNLINIKNNKITHLSSEDGLPANTIVSILKDQRGIIWLGLLGGICRVNLEKKTFTTYDRKDGIPYDNFLTAKALQLNNGQLLFSTTEGQLLIDPSKAVQATRPMSPLITSFYLANKPLSIDSLLKNEVKLNYDNSSIAIGFSNLSFSKQRTLRYYYKMEGLDKDWVQVDVTKQAQYNYIQPGTYTFYVKTVNEDGLSSKESAELHIEVKPPFWKTGLFYAILTLLGLLILFLVDKERIKRLRIVQQMRSQIAGDLHKDIHVTLNDINILSAMAKIKADKDIDRSKGYIDSISNKSQDMMESIKDILWTLEPENDSMEKMLLRMQEYVYGVKNSNKAEVELHNSRSVKKVILDMRCRHELLLFFKYALSFLIQKNLYPTIHITLNYEKGKLQLQFKSRSTHMPDGTLNTRLAQDEMNKRAEALNADLRIENEDHQIGIWLELDA</sequence>
<dbReference type="InterPro" id="IPR011110">
    <property type="entry name" value="Reg_prop"/>
</dbReference>
<dbReference type="InterPro" id="IPR001611">
    <property type="entry name" value="Leu-rich_rpt"/>
</dbReference>
<dbReference type="PANTHER" id="PTHR43547">
    <property type="entry name" value="TWO-COMPONENT HISTIDINE KINASE"/>
    <property type="match status" value="1"/>
</dbReference>
<keyword evidence="2" id="KW-0812">Transmembrane</keyword>
<reference evidence="5 6" key="2">
    <citation type="journal article" date="2016" name="Int. J. Syst. Evol. Microbiol.">
        <title>Flavisolibacter tropicus sp. nov., isolated from tropical soil.</title>
        <authorList>
            <person name="Lee J.J."/>
            <person name="Kang M.S."/>
            <person name="Kim G.S."/>
            <person name="Lee C.S."/>
            <person name="Lim S."/>
            <person name="Lee J."/>
            <person name="Roh S.H."/>
            <person name="Kang H."/>
            <person name="Ha J.M."/>
            <person name="Bae S."/>
            <person name="Jung H.Y."/>
            <person name="Kim M.K."/>
        </authorList>
    </citation>
    <scope>NUCLEOTIDE SEQUENCE [LARGE SCALE GENOMIC DNA]</scope>
    <source>
        <strain evidence="5 6">LCS9</strain>
    </source>
</reference>
<name>A0A172U0N8_9BACT</name>
<feature type="signal peptide" evidence="3">
    <location>
        <begin position="1"/>
        <end position="19"/>
    </location>
</feature>
<dbReference type="InterPro" id="IPR015943">
    <property type="entry name" value="WD40/YVTN_repeat-like_dom_sf"/>
</dbReference>
<dbReference type="Pfam" id="PF07495">
    <property type="entry name" value="Y_Y_Y"/>
    <property type="match status" value="1"/>
</dbReference>
<organism evidence="5 6">
    <name type="scientific">Flavisolibacter tropicus</name>
    <dbReference type="NCBI Taxonomy" id="1492898"/>
    <lineage>
        <taxon>Bacteria</taxon>
        <taxon>Pseudomonadati</taxon>
        <taxon>Bacteroidota</taxon>
        <taxon>Chitinophagia</taxon>
        <taxon>Chitinophagales</taxon>
        <taxon>Chitinophagaceae</taxon>
        <taxon>Flavisolibacter</taxon>
    </lineage>
</organism>
<accession>A0A172U0N8</accession>
<keyword evidence="2" id="KW-0472">Membrane</keyword>
<proteinExistence type="predicted"/>
<dbReference type="SUPFAM" id="SSF63829">
    <property type="entry name" value="Calcium-dependent phosphotriesterase"/>
    <property type="match status" value="2"/>
</dbReference>
<dbReference type="InterPro" id="IPR013783">
    <property type="entry name" value="Ig-like_fold"/>
</dbReference>
<dbReference type="InterPro" id="IPR011123">
    <property type="entry name" value="Y_Y_Y"/>
</dbReference>
<dbReference type="PANTHER" id="PTHR43547:SF2">
    <property type="entry name" value="HYBRID SIGNAL TRANSDUCTION HISTIDINE KINASE C"/>
    <property type="match status" value="1"/>
</dbReference>
<evidence type="ECO:0000259" key="4">
    <source>
        <dbReference type="Pfam" id="PF07495"/>
    </source>
</evidence>
<dbReference type="OrthoDB" id="9778366at2"/>
<feature type="chain" id="PRO_5008001504" description="Two component regulator three Y domain-containing protein" evidence="3">
    <location>
        <begin position="20"/>
        <end position="1023"/>
    </location>
</feature>
<dbReference type="Proteomes" id="UP000077177">
    <property type="component" value="Chromosome"/>
</dbReference>